<comment type="function">
    <text evidence="1">Required for the export of heme to the periplasm for the biogenesis of c-type cytochromes.</text>
</comment>
<evidence type="ECO:0000256" key="5">
    <source>
        <dbReference type="ARBA" id="ARBA00022448"/>
    </source>
</evidence>
<keyword evidence="6" id="KW-1003">Cell membrane</keyword>
<evidence type="ECO:0000256" key="11">
    <source>
        <dbReference type="ARBA" id="ARBA00023136"/>
    </source>
</evidence>
<dbReference type="EMBL" id="BARW01010068">
    <property type="protein sequence ID" value="GAI86929.1"/>
    <property type="molecule type" value="Genomic_DNA"/>
</dbReference>
<dbReference type="PIRSF" id="PIRSF002764">
    <property type="entry name" value="CcmB"/>
    <property type="match status" value="1"/>
</dbReference>
<keyword evidence="8 12" id="KW-0812">Transmembrane</keyword>
<feature type="transmembrane region" description="Helical" evidence="12">
    <location>
        <begin position="162"/>
        <end position="180"/>
    </location>
</feature>
<comment type="similarity">
    <text evidence="3">Belongs to the CcmB/CycW/HelB family.</text>
</comment>
<feature type="transmembrane region" description="Helical" evidence="12">
    <location>
        <begin position="102"/>
        <end position="123"/>
    </location>
</feature>
<keyword evidence="5" id="KW-0813">Transport</keyword>
<evidence type="ECO:0000256" key="10">
    <source>
        <dbReference type="ARBA" id="ARBA00022989"/>
    </source>
</evidence>
<evidence type="ECO:0000256" key="4">
    <source>
        <dbReference type="ARBA" id="ARBA00016452"/>
    </source>
</evidence>
<keyword evidence="10 12" id="KW-1133">Transmembrane helix</keyword>
<evidence type="ECO:0000256" key="3">
    <source>
        <dbReference type="ARBA" id="ARBA00010544"/>
    </source>
</evidence>
<dbReference type="GO" id="GO:0017004">
    <property type="term" value="P:cytochrome complex assembly"/>
    <property type="evidence" value="ECO:0007669"/>
    <property type="project" value="UniProtKB-KW"/>
</dbReference>
<evidence type="ECO:0000256" key="2">
    <source>
        <dbReference type="ARBA" id="ARBA00004429"/>
    </source>
</evidence>
<dbReference type="InterPro" id="IPR026031">
    <property type="entry name" value="Cyt_c_CcmB_bac"/>
</dbReference>
<feature type="transmembrane region" description="Helical" evidence="12">
    <location>
        <begin position="129"/>
        <end position="155"/>
    </location>
</feature>
<feature type="transmembrane region" description="Helical" evidence="12">
    <location>
        <begin position="52"/>
        <end position="70"/>
    </location>
</feature>
<dbReference type="InterPro" id="IPR003544">
    <property type="entry name" value="Cyt_c_biogenesis_CcmB"/>
</dbReference>
<dbReference type="GO" id="GO:1903607">
    <property type="term" value="P:cytochrome c biosynthetic process"/>
    <property type="evidence" value="ECO:0007669"/>
    <property type="project" value="TreeGrafter"/>
</dbReference>
<dbReference type="PANTHER" id="PTHR30070">
    <property type="entry name" value="HEME EXPORTER PROTEIN B"/>
    <property type="match status" value="1"/>
</dbReference>
<feature type="transmembrane region" description="Helical" evidence="12">
    <location>
        <begin position="24"/>
        <end position="46"/>
    </location>
</feature>
<evidence type="ECO:0000313" key="13">
    <source>
        <dbReference type="EMBL" id="GAI86929.1"/>
    </source>
</evidence>
<evidence type="ECO:0000256" key="1">
    <source>
        <dbReference type="ARBA" id="ARBA00002442"/>
    </source>
</evidence>
<protein>
    <recommendedName>
        <fullName evidence="4">Heme exporter protein B</fullName>
    </recommendedName>
</protein>
<comment type="caution">
    <text evidence="13">The sequence shown here is derived from an EMBL/GenBank/DDBJ whole genome shotgun (WGS) entry which is preliminary data.</text>
</comment>
<reference evidence="13" key="1">
    <citation type="journal article" date="2014" name="Front. Microbiol.">
        <title>High frequency of phylogenetically diverse reductive dehalogenase-homologous genes in deep subseafloor sedimentary metagenomes.</title>
        <authorList>
            <person name="Kawai M."/>
            <person name="Futagami T."/>
            <person name="Toyoda A."/>
            <person name="Takaki Y."/>
            <person name="Nishi S."/>
            <person name="Hori S."/>
            <person name="Arai W."/>
            <person name="Tsubouchi T."/>
            <person name="Morono Y."/>
            <person name="Uchiyama I."/>
            <person name="Ito T."/>
            <person name="Fujiyama A."/>
            <person name="Inagaki F."/>
            <person name="Takami H."/>
        </authorList>
    </citation>
    <scope>NUCLEOTIDE SEQUENCE</scope>
    <source>
        <strain evidence="13">Expedition CK06-06</strain>
    </source>
</reference>
<organism evidence="13">
    <name type="scientific">marine sediment metagenome</name>
    <dbReference type="NCBI Taxonomy" id="412755"/>
    <lineage>
        <taxon>unclassified sequences</taxon>
        <taxon>metagenomes</taxon>
        <taxon>ecological metagenomes</taxon>
    </lineage>
</organism>
<dbReference type="PRINTS" id="PR01414">
    <property type="entry name" value="CCMBBIOGNSIS"/>
</dbReference>
<proteinExistence type="inferred from homology"/>
<dbReference type="PANTHER" id="PTHR30070:SF1">
    <property type="entry name" value="CYTOCHROME C BIOGENESIS B-RELATED"/>
    <property type="match status" value="1"/>
</dbReference>
<evidence type="ECO:0000256" key="12">
    <source>
        <dbReference type="SAM" id="Phobius"/>
    </source>
</evidence>
<evidence type="ECO:0000256" key="6">
    <source>
        <dbReference type="ARBA" id="ARBA00022475"/>
    </source>
</evidence>
<keyword evidence="11 12" id="KW-0472">Membrane</keyword>
<sequence length="211" mass="23015">MIFWSKALAITWKDTISEIRSREIVFSVLVFTLLVIVIFNIAFGASQETMKLVAPGILWVTFAFAGVLSLNRSFIVEKEQDCLEGLMACPVSREVIYVGKMLGSLLFMLIVEAIALPVFTLLFNLPVLSLQLITITFLATVGFVAVGTLFSALAVNTRAREMILPILFLPVVVPVLIGAVEASGLALSGESWSRLSSWLGIIVAFDAIFLV</sequence>
<dbReference type="AlphaFoldDB" id="X1U3Q1"/>
<dbReference type="GO" id="GO:0015232">
    <property type="term" value="F:heme transmembrane transporter activity"/>
    <property type="evidence" value="ECO:0007669"/>
    <property type="project" value="InterPro"/>
</dbReference>
<keyword evidence="9" id="KW-0201">Cytochrome c-type biogenesis</keyword>
<keyword evidence="7" id="KW-0997">Cell inner membrane</keyword>
<evidence type="ECO:0000256" key="7">
    <source>
        <dbReference type="ARBA" id="ARBA00022519"/>
    </source>
</evidence>
<accession>X1U3Q1</accession>
<dbReference type="GO" id="GO:0005886">
    <property type="term" value="C:plasma membrane"/>
    <property type="evidence" value="ECO:0007669"/>
    <property type="project" value="UniProtKB-SubCell"/>
</dbReference>
<feature type="non-terminal residue" evidence="13">
    <location>
        <position position="211"/>
    </location>
</feature>
<gene>
    <name evidence="13" type="ORF">S12H4_19994</name>
</gene>
<evidence type="ECO:0000256" key="9">
    <source>
        <dbReference type="ARBA" id="ARBA00022748"/>
    </source>
</evidence>
<comment type="subcellular location">
    <subcellularLocation>
        <location evidence="2">Cell inner membrane</location>
        <topology evidence="2">Multi-pass membrane protein</topology>
    </subcellularLocation>
</comment>
<evidence type="ECO:0000256" key="8">
    <source>
        <dbReference type="ARBA" id="ARBA00022692"/>
    </source>
</evidence>
<dbReference type="Pfam" id="PF03379">
    <property type="entry name" value="CcmB"/>
    <property type="match status" value="1"/>
</dbReference>
<name>X1U3Q1_9ZZZZ</name>